<organism evidence="2 3">
    <name type="scientific">Lacticaseibacillus paracasei</name>
    <name type="common">Lactobacillus paracasei</name>
    <dbReference type="NCBI Taxonomy" id="1597"/>
    <lineage>
        <taxon>Bacteria</taxon>
        <taxon>Bacillati</taxon>
        <taxon>Bacillota</taxon>
        <taxon>Bacilli</taxon>
        <taxon>Lactobacillales</taxon>
        <taxon>Lactobacillaceae</taxon>
        <taxon>Lacticaseibacillus</taxon>
    </lineage>
</organism>
<proteinExistence type="inferred from homology"/>
<protein>
    <submittedName>
        <fullName evidence="2">Protein involved in initiation of plasmid replication</fullName>
    </submittedName>
</protein>
<dbReference type="InterPro" id="IPR036388">
    <property type="entry name" value="WH-like_DNA-bd_sf"/>
</dbReference>
<dbReference type="Pfam" id="PF21205">
    <property type="entry name" value="Rep3_C"/>
    <property type="match status" value="1"/>
</dbReference>
<evidence type="ECO:0000256" key="1">
    <source>
        <dbReference type="ARBA" id="ARBA00038283"/>
    </source>
</evidence>
<dbReference type="Proteomes" id="UP000285532">
    <property type="component" value="Unassembled WGS sequence"/>
</dbReference>
<evidence type="ECO:0000313" key="3">
    <source>
        <dbReference type="Proteomes" id="UP000285532"/>
    </source>
</evidence>
<dbReference type="SUPFAM" id="SSF46785">
    <property type="entry name" value="Winged helix' DNA-binding domain"/>
    <property type="match status" value="2"/>
</dbReference>
<dbReference type="GO" id="GO:0006270">
    <property type="term" value="P:DNA replication initiation"/>
    <property type="evidence" value="ECO:0007669"/>
    <property type="project" value="InterPro"/>
</dbReference>
<comment type="similarity">
    <text evidence="1">Belongs to the initiator RepB protein family.</text>
</comment>
<dbReference type="RefSeq" id="WP_003600377.1">
    <property type="nucleotide sequence ID" value="NZ_CP136125.1"/>
</dbReference>
<dbReference type="GO" id="GO:0003887">
    <property type="term" value="F:DNA-directed DNA polymerase activity"/>
    <property type="evidence" value="ECO:0007669"/>
    <property type="project" value="InterPro"/>
</dbReference>
<dbReference type="InterPro" id="IPR036390">
    <property type="entry name" value="WH_DNA-bd_sf"/>
</dbReference>
<gene>
    <name evidence="2" type="ORF">FAM18172_03016</name>
</gene>
<dbReference type="AlphaFoldDB" id="A0A422M2D5"/>
<dbReference type="InterPro" id="IPR000525">
    <property type="entry name" value="Initiator_Rep_WH1"/>
</dbReference>
<evidence type="ECO:0000313" key="2">
    <source>
        <dbReference type="EMBL" id="RND81018.1"/>
    </source>
</evidence>
<dbReference type="Pfam" id="PF01051">
    <property type="entry name" value="Rep3_N"/>
    <property type="match status" value="1"/>
</dbReference>
<reference evidence="2 3" key="1">
    <citation type="journal article" date="2018" name="Front. Microbiol.">
        <title>Conversion of Methionine to Cysteine in Lactobacillus paracasei Depends on the Highly Mobile cysK-ctl-cysE Gene Cluster.</title>
        <authorList>
            <person name="Wuthrich D."/>
            <person name="Irmler S."/>
            <person name="Berthoud H."/>
            <person name="Guggenbuhl B."/>
            <person name="Eugster E."/>
            <person name="Bruggmann R."/>
        </authorList>
    </citation>
    <scope>NUCLEOTIDE SEQUENCE [LARGE SCALE GENOMIC DNA]</scope>
    <source>
        <strain evidence="2 3">FAM18172</strain>
    </source>
</reference>
<accession>A0A422M2D5</accession>
<comment type="caution">
    <text evidence="2">The sequence shown here is derived from an EMBL/GenBank/DDBJ whole genome shotgun (WGS) entry which is preliminary data.</text>
</comment>
<dbReference type="EMBL" id="LKFU01000130">
    <property type="protein sequence ID" value="RND81018.1"/>
    <property type="molecule type" value="Genomic_DNA"/>
</dbReference>
<name>A0A422M2D5_LACPA</name>
<sequence>MANTINKKQNLAMQALLKRQDYLVTQGNDLARAFGNLTSFEHKVLDYCFSFVKSDSKLEEAFNVSTSDILHHLGLSSQGKNYRRVGEAFKRLNEQTALYLSFKNQGGKVVLRMAQLFEYIDFVEDGAIHFKFSRPAAPYVFQLRKNFYSFHLSELANVRSKYALTMMKLWNANSNGKLESTSIKGSIADWQSWFLGSNSHGDPIHWQSGRFKQKVLGTAISELGKLYPQTLFTLMTNKQGRAVTGYQLDITNIHTSLKL</sequence>
<dbReference type="Gene3D" id="1.10.10.10">
    <property type="entry name" value="Winged helix-like DNA-binding domain superfamily/Winged helix DNA-binding domain"/>
    <property type="match status" value="1"/>
</dbReference>